<dbReference type="PANTHER" id="PTHR31865">
    <property type="entry name" value="OSJNBA0071G03.3 PROTEIN"/>
    <property type="match status" value="1"/>
</dbReference>
<organism evidence="1 2">
    <name type="scientific">Zingiber officinale</name>
    <name type="common">Ginger</name>
    <name type="synonym">Amomum zingiber</name>
    <dbReference type="NCBI Taxonomy" id="94328"/>
    <lineage>
        <taxon>Eukaryota</taxon>
        <taxon>Viridiplantae</taxon>
        <taxon>Streptophyta</taxon>
        <taxon>Embryophyta</taxon>
        <taxon>Tracheophyta</taxon>
        <taxon>Spermatophyta</taxon>
        <taxon>Magnoliopsida</taxon>
        <taxon>Liliopsida</taxon>
        <taxon>Zingiberales</taxon>
        <taxon>Zingiberaceae</taxon>
        <taxon>Zingiber</taxon>
    </lineage>
</organism>
<dbReference type="Proteomes" id="UP000734854">
    <property type="component" value="Unassembled WGS sequence"/>
</dbReference>
<reference evidence="1 2" key="1">
    <citation type="submission" date="2020-08" db="EMBL/GenBank/DDBJ databases">
        <title>Plant Genome Project.</title>
        <authorList>
            <person name="Zhang R.-G."/>
        </authorList>
    </citation>
    <scope>NUCLEOTIDE SEQUENCE [LARGE SCALE GENOMIC DNA]</scope>
    <source>
        <tissue evidence="1">Rhizome</tissue>
    </source>
</reference>
<dbReference type="EMBL" id="JACMSC010000007">
    <property type="protein sequence ID" value="KAG6516723.1"/>
    <property type="molecule type" value="Genomic_DNA"/>
</dbReference>
<protein>
    <submittedName>
        <fullName evidence="1">Uncharacterized protein</fullName>
    </submittedName>
</protein>
<dbReference type="AlphaFoldDB" id="A0A8J5LL24"/>
<gene>
    <name evidence="1" type="ORF">ZIOFF_027196</name>
</gene>
<accession>A0A8J5LL24</accession>
<comment type="caution">
    <text evidence="1">The sequence shown here is derived from an EMBL/GenBank/DDBJ whole genome shotgun (WGS) entry which is preliminary data.</text>
</comment>
<name>A0A8J5LL24_ZINOF</name>
<sequence>MVRYYKNDNRPFKWLWEMAAFMEKKRPSEEEDEDAVAAAVAEEDAKGWSYRRWRGRGGCGGGVTLEGFVLGAAGNGEGGKTRRSLTDEDLEELKGCLDLGFGFSYEEIPELRNTLPALELCYSMSQMLRLDDPNQQMSSENSPLLAHWRISSPGKLGPLVSFPVIPAIWRMDKDDSVLPRLIYLFVVLDIPRKLFKTLTL</sequence>
<dbReference type="InterPro" id="IPR012881">
    <property type="entry name" value="DUF1685"/>
</dbReference>
<dbReference type="PANTHER" id="PTHR31865:SF0">
    <property type="entry name" value="EXPRESSED PROTEIN"/>
    <property type="match status" value="1"/>
</dbReference>
<dbReference type="Pfam" id="PF07939">
    <property type="entry name" value="DUF1685"/>
    <property type="match status" value="1"/>
</dbReference>
<proteinExistence type="predicted"/>
<evidence type="ECO:0000313" key="1">
    <source>
        <dbReference type="EMBL" id="KAG6516723.1"/>
    </source>
</evidence>
<keyword evidence="2" id="KW-1185">Reference proteome</keyword>
<evidence type="ECO:0000313" key="2">
    <source>
        <dbReference type="Proteomes" id="UP000734854"/>
    </source>
</evidence>